<dbReference type="EMBL" id="NIDE01000003">
    <property type="protein sequence ID" value="OWK44464.1"/>
    <property type="molecule type" value="Genomic_DNA"/>
</dbReference>
<proteinExistence type="predicted"/>
<feature type="compositionally biased region" description="Basic and acidic residues" evidence="1">
    <location>
        <begin position="1"/>
        <end position="10"/>
    </location>
</feature>
<dbReference type="Proteomes" id="UP000214646">
    <property type="component" value="Unassembled WGS sequence"/>
</dbReference>
<name>A0A225DY13_9BACT</name>
<feature type="compositionally biased region" description="Low complexity" evidence="1">
    <location>
        <begin position="22"/>
        <end position="32"/>
    </location>
</feature>
<evidence type="ECO:0000256" key="1">
    <source>
        <dbReference type="SAM" id="MobiDB-lite"/>
    </source>
</evidence>
<evidence type="ECO:0000313" key="2">
    <source>
        <dbReference type="EMBL" id="OWK44464.1"/>
    </source>
</evidence>
<dbReference type="AlphaFoldDB" id="A0A225DY13"/>
<accession>A0A225DY13</accession>
<reference evidence="3" key="1">
    <citation type="submission" date="2017-06" db="EMBL/GenBank/DDBJ databases">
        <title>Genome analysis of Fimbriiglobus ruber SP5, the first member of the order Planctomycetales with confirmed chitinolytic capability.</title>
        <authorList>
            <person name="Ravin N.V."/>
            <person name="Rakitin A.L."/>
            <person name="Ivanova A.A."/>
            <person name="Beletsky A.V."/>
            <person name="Kulichevskaya I.S."/>
            <person name="Mardanov A.V."/>
            <person name="Dedysh S.N."/>
        </authorList>
    </citation>
    <scope>NUCLEOTIDE SEQUENCE [LARGE SCALE GENOMIC DNA]</scope>
    <source>
        <strain evidence="3">SP5</strain>
    </source>
</reference>
<sequence>MCRECEREEPGEPEPWARAPVSSCGRSAGSGACGDRIRAFRHQGHVLSGTGDTPGIL</sequence>
<feature type="region of interest" description="Disordered" evidence="1">
    <location>
        <begin position="1"/>
        <end position="32"/>
    </location>
</feature>
<gene>
    <name evidence="2" type="ORF">FRUB_02396</name>
</gene>
<keyword evidence="3" id="KW-1185">Reference proteome</keyword>
<organism evidence="2 3">
    <name type="scientific">Fimbriiglobus ruber</name>
    <dbReference type="NCBI Taxonomy" id="1908690"/>
    <lineage>
        <taxon>Bacteria</taxon>
        <taxon>Pseudomonadati</taxon>
        <taxon>Planctomycetota</taxon>
        <taxon>Planctomycetia</taxon>
        <taxon>Gemmatales</taxon>
        <taxon>Gemmataceae</taxon>
        <taxon>Fimbriiglobus</taxon>
    </lineage>
</organism>
<protein>
    <submittedName>
        <fullName evidence="2">Uncharacterized protein</fullName>
    </submittedName>
</protein>
<evidence type="ECO:0000313" key="3">
    <source>
        <dbReference type="Proteomes" id="UP000214646"/>
    </source>
</evidence>
<comment type="caution">
    <text evidence="2">The sequence shown here is derived from an EMBL/GenBank/DDBJ whole genome shotgun (WGS) entry which is preliminary data.</text>
</comment>